<dbReference type="AlphaFoldDB" id="A0A8A4TKZ2"/>
<protein>
    <submittedName>
        <fullName evidence="2">Uncharacterized protein</fullName>
    </submittedName>
</protein>
<organism evidence="2 3">
    <name type="scientific">Sulfidibacter corallicola</name>
    <dbReference type="NCBI Taxonomy" id="2818388"/>
    <lineage>
        <taxon>Bacteria</taxon>
        <taxon>Pseudomonadati</taxon>
        <taxon>Acidobacteriota</taxon>
        <taxon>Holophagae</taxon>
        <taxon>Acanthopleuribacterales</taxon>
        <taxon>Acanthopleuribacteraceae</taxon>
        <taxon>Sulfidibacter</taxon>
    </lineage>
</organism>
<sequence length="75" mass="8316">MKRVDPLATEQTPQGLMDALAAVRLGIEQRLDVKERSVRDIVALGICEKNHISSQIPPQSPRDNRTIASFGEISF</sequence>
<dbReference type="KEGG" id="scor:J3U87_31570"/>
<keyword evidence="3" id="KW-1185">Reference proteome</keyword>
<reference evidence="2" key="1">
    <citation type="submission" date="2021-03" db="EMBL/GenBank/DDBJ databases">
        <title>Acanthopleuribacteraceae sp. M133.</title>
        <authorList>
            <person name="Wang G."/>
        </authorList>
    </citation>
    <scope>NUCLEOTIDE SEQUENCE</scope>
    <source>
        <strain evidence="2">M133</strain>
    </source>
</reference>
<dbReference type="RefSeq" id="WP_237379778.1">
    <property type="nucleotide sequence ID" value="NZ_CP071793.1"/>
</dbReference>
<dbReference type="EMBL" id="CP071793">
    <property type="protein sequence ID" value="QTD50147.1"/>
    <property type="molecule type" value="Genomic_DNA"/>
</dbReference>
<evidence type="ECO:0000256" key="1">
    <source>
        <dbReference type="SAM" id="MobiDB-lite"/>
    </source>
</evidence>
<evidence type="ECO:0000313" key="3">
    <source>
        <dbReference type="Proteomes" id="UP000663929"/>
    </source>
</evidence>
<feature type="region of interest" description="Disordered" evidence="1">
    <location>
        <begin position="53"/>
        <end position="75"/>
    </location>
</feature>
<gene>
    <name evidence="2" type="ORF">J3U87_31570</name>
</gene>
<evidence type="ECO:0000313" key="2">
    <source>
        <dbReference type="EMBL" id="QTD50147.1"/>
    </source>
</evidence>
<name>A0A8A4TKZ2_SULCO</name>
<proteinExistence type="predicted"/>
<accession>A0A8A4TKZ2</accession>
<dbReference type="Proteomes" id="UP000663929">
    <property type="component" value="Chromosome"/>
</dbReference>